<dbReference type="EMBL" id="JASPKY010000150">
    <property type="protein sequence ID" value="KAK9730249.1"/>
    <property type="molecule type" value="Genomic_DNA"/>
</dbReference>
<gene>
    <name evidence="4" type="ORF">QE152_g15383</name>
</gene>
<evidence type="ECO:0000313" key="5">
    <source>
        <dbReference type="Proteomes" id="UP001458880"/>
    </source>
</evidence>
<keyword evidence="1" id="KW-0406">Ion transport</keyword>
<dbReference type="GO" id="GO:0005249">
    <property type="term" value="F:voltage-gated potassium channel activity"/>
    <property type="evidence" value="ECO:0007669"/>
    <property type="project" value="TreeGrafter"/>
</dbReference>
<keyword evidence="1" id="KW-1071">Ligand-gated ion channel</keyword>
<accession>A0AAW1L5S6</accession>
<evidence type="ECO:0000256" key="2">
    <source>
        <dbReference type="SAM" id="Phobius"/>
    </source>
</evidence>
<dbReference type="InterPro" id="IPR018490">
    <property type="entry name" value="cNMP-bd_dom_sf"/>
</dbReference>
<keyword evidence="2" id="KW-1133">Transmembrane helix</keyword>
<organism evidence="4 5">
    <name type="scientific">Popillia japonica</name>
    <name type="common">Japanese beetle</name>
    <dbReference type="NCBI Taxonomy" id="7064"/>
    <lineage>
        <taxon>Eukaryota</taxon>
        <taxon>Metazoa</taxon>
        <taxon>Ecdysozoa</taxon>
        <taxon>Arthropoda</taxon>
        <taxon>Hexapoda</taxon>
        <taxon>Insecta</taxon>
        <taxon>Pterygota</taxon>
        <taxon>Neoptera</taxon>
        <taxon>Endopterygota</taxon>
        <taxon>Coleoptera</taxon>
        <taxon>Polyphaga</taxon>
        <taxon>Scarabaeiformia</taxon>
        <taxon>Scarabaeidae</taxon>
        <taxon>Rutelinae</taxon>
        <taxon>Popillia</taxon>
    </lineage>
</organism>
<keyword evidence="2" id="KW-0812">Transmembrane</keyword>
<dbReference type="GO" id="GO:0044877">
    <property type="term" value="F:protein-containing complex binding"/>
    <property type="evidence" value="ECO:0007669"/>
    <property type="project" value="TreeGrafter"/>
</dbReference>
<dbReference type="InterPro" id="IPR014710">
    <property type="entry name" value="RmlC-like_jellyroll"/>
</dbReference>
<feature type="transmembrane region" description="Helical" evidence="2">
    <location>
        <begin position="81"/>
        <end position="106"/>
    </location>
</feature>
<dbReference type="GO" id="GO:0005221">
    <property type="term" value="F:intracellularly cyclic nucleotide-activated monoatomic cation channel activity"/>
    <property type="evidence" value="ECO:0007669"/>
    <property type="project" value="InterPro"/>
</dbReference>
<comment type="caution">
    <text evidence="4">The sequence shown here is derived from an EMBL/GenBank/DDBJ whole genome shotgun (WGS) entry which is preliminary data.</text>
</comment>
<evidence type="ECO:0000313" key="4">
    <source>
        <dbReference type="EMBL" id="KAK9730249.1"/>
    </source>
</evidence>
<dbReference type="PROSITE" id="PS50042">
    <property type="entry name" value="CNMP_BINDING_3"/>
    <property type="match status" value="1"/>
</dbReference>
<reference evidence="4 5" key="1">
    <citation type="journal article" date="2024" name="BMC Genomics">
        <title>De novo assembly and annotation of Popillia japonica's genome with initial clues to its potential as an invasive pest.</title>
        <authorList>
            <person name="Cucini C."/>
            <person name="Boschi S."/>
            <person name="Funari R."/>
            <person name="Cardaioli E."/>
            <person name="Iannotti N."/>
            <person name="Marturano G."/>
            <person name="Paoli F."/>
            <person name="Bruttini M."/>
            <person name="Carapelli A."/>
            <person name="Frati F."/>
            <person name="Nardi F."/>
        </authorList>
    </citation>
    <scope>NUCLEOTIDE SEQUENCE [LARGE SCALE GENOMIC DNA]</scope>
    <source>
        <strain evidence="4">DMR45628</strain>
    </source>
</reference>
<dbReference type="SUPFAM" id="SSF51206">
    <property type="entry name" value="cAMP-binding domain-like"/>
    <property type="match status" value="1"/>
</dbReference>
<keyword evidence="1" id="KW-0813">Transport</keyword>
<protein>
    <submittedName>
        <fullName evidence="4">Cyclic nucleotide-binding domain</fullName>
    </submittedName>
</protein>
<evidence type="ECO:0000256" key="1">
    <source>
        <dbReference type="ARBA" id="ARBA00023286"/>
    </source>
</evidence>
<name>A0AAW1L5S6_POPJA</name>
<dbReference type="PANTHER" id="PTHR45638:SF19">
    <property type="entry name" value="CYCLIC NUCLEOTIDE-BINDING DOMAIN-CONTAINING PROTEIN"/>
    <property type="match status" value="1"/>
</dbReference>
<keyword evidence="1" id="KW-0407">Ion channel</keyword>
<proteinExistence type="predicted"/>
<dbReference type="SMART" id="SM00100">
    <property type="entry name" value="cNMP"/>
    <property type="match status" value="1"/>
</dbReference>
<feature type="domain" description="Cyclic nucleotide-binding" evidence="3">
    <location>
        <begin position="262"/>
        <end position="365"/>
    </location>
</feature>
<dbReference type="Proteomes" id="UP001458880">
    <property type="component" value="Unassembled WGS sequence"/>
</dbReference>
<feature type="transmembrane region" description="Helical" evidence="2">
    <location>
        <begin position="21"/>
        <end position="42"/>
    </location>
</feature>
<dbReference type="CDD" id="cd00038">
    <property type="entry name" value="CAP_ED"/>
    <property type="match status" value="1"/>
</dbReference>
<evidence type="ECO:0000259" key="3">
    <source>
        <dbReference type="PROSITE" id="PS50042"/>
    </source>
</evidence>
<dbReference type="Gene3D" id="2.60.120.10">
    <property type="entry name" value="Jelly Rolls"/>
    <property type="match status" value="1"/>
</dbReference>
<dbReference type="PANTHER" id="PTHR45638">
    <property type="entry name" value="CYCLIC NUCLEOTIDE-GATED CATION CHANNEL SUBUNIT A"/>
    <property type="match status" value="1"/>
</dbReference>
<keyword evidence="2" id="KW-0472">Membrane</keyword>
<keyword evidence="5" id="KW-1185">Reference proteome</keyword>
<dbReference type="Pfam" id="PF00027">
    <property type="entry name" value="cNMP_binding"/>
    <property type="match status" value="1"/>
</dbReference>
<dbReference type="SUPFAM" id="SSF81324">
    <property type="entry name" value="Voltage-gated potassium channels"/>
    <property type="match status" value="1"/>
</dbReference>
<sequence length="394" mass="45149">MGVLVVDKKLIIKGYMKFNKFYIELIGSFPTDFLYFVFPYVGSTKSQLHLLLLARLNRLVRVTSVYNYFNIKHDYLNINVLLIKLSSIFIYLTVLIHAQACIWHVMACPNNCSENSWVYSNGHDVCAGNKYLCSLYAATSLATFTGFSPPHARTEIELIMATVLMICDKFALGVFIGYMTSIVHNVSSTLVQYDHRIKKLKDYLRNSKISLALVDIVLNYTYQLWNRNQGLQVPIYLTTCPAFIQEDIKISAFGYHIHENEIFVKCHPDFLRLLIGRLHVTTFFNGNIICQQGDVNHTMYFIHQGGVNVYKVNDTEEILIDQLKELDSFGILQGVVEHTPHTHTYVASDVAIILTLLLSDWKHLLTFFPASCFTIYSKVADMWSREKATIGMYV</sequence>
<dbReference type="AlphaFoldDB" id="A0AAW1L5S6"/>
<dbReference type="InterPro" id="IPR000595">
    <property type="entry name" value="cNMP-bd_dom"/>
</dbReference>
<dbReference type="InterPro" id="IPR050866">
    <property type="entry name" value="CNG_cation_channel"/>
</dbReference>
<dbReference type="Gene3D" id="1.10.287.70">
    <property type="match status" value="1"/>
</dbReference>